<keyword evidence="7" id="KW-0732">Signal</keyword>
<feature type="domain" description="CUB" evidence="25">
    <location>
        <begin position="1976"/>
        <end position="2099"/>
    </location>
</feature>
<comment type="caution">
    <text evidence="21">Lacks conserved residue(s) required for the propagation of feature annotation.</text>
</comment>
<dbReference type="Pfam" id="PF01344">
    <property type="entry name" value="Kelch_1"/>
    <property type="match status" value="1"/>
</dbReference>
<evidence type="ECO:0000256" key="15">
    <source>
        <dbReference type="ARBA" id="ARBA00023128"/>
    </source>
</evidence>
<feature type="coiled-coil region" evidence="23">
    <location>
        <begin position="118"/>
        <end position="161"/>
    </location>
</feature>
<dbReference type="PROSITE" id="PS01180">
    <property type="entry name" value="CUB"/>
    <property type="match status" value="2"/>
</dbReference>
<dbReference type="GO" id="GO:0042645">
    <property type="term" value="C:mitochondrial nucleoid"/>
    <property type="evidence" value="ECO:0007669"/>
    <property type="project" value="UniProtKB-SubCell"/>
</dbReference>
<dbReference type="GO" id="GO:0008270">
    <property type="term" value="F:zinc ion binding"/>
    <property type="evidence" value="ECO:0007669"/>
    <property type="project" value="TreeGrafter"/>
</dbReference>
<dbReference type="InterPro" id="IPR021911">
    <property type="entry name" value="ATAD3_N"/>
</dbReference>
<dbReference type="GO" id="GO:0007005">
    <property type="term" value="P:mitochondrion organization"/>
    <property type="evidence" value="ECO:0007669"/>
    <property type="project" value="TreeGrafter"/>
</dbReference>
<evidence type="ECO:0000256" key="24">
    <source>
        <dbReference type="SAM" id="MobiDB-lite"/>
    </source>
</evidence>
<dbReference type="InterPro" id="IPR018097">
    <property type="entry name" value="EGF_Ca-bd_CS"/>
</dbReference>
<dbReference type="PROSITE" id="PS01187">
    <property type="entry name" value="EGF_CA"/>
    <property type="match status" value="1"/>
</dbReference>
<dbReference type="InterPro" id="IPR035914">
    <property type="entry name" value="Sperma_CUB_dom_sf"/>
</dbReference>
<dbReference type="Pfam" id="PF00004">
    <property type="entry name" value="AAA"/>
    <property type="match status" value="1"/>
</dbReference>
<evidence type="ECO:0000256" key="5">
    <source>
        <dbReference type="ARBA" id="ARBA00022536"/>
    </source>
</evidence>
<dbReference type="SMART" id="SM00180">
    <property type="entry name" value="EGF_Lam"/>
    <property type="match status" value="2"/>
</dbReference>
<keyword evidence="4" id="KW-0880">Kelch repeat</keyword>
<keyword evidence="18" id="KW-0325">Glycoprotein</keyword>
<dbReference type="InterPro" id="IPR000859">
    <property type="entry name" value="CUB_dom"/>
</dbReference>
<accession>A0A8J6L9T9</accession>
<keyword evidence="5 21" id="KW-0245">EGF-like domain</keyword>
<keyword evidence="13" id="KW-1133">Transmembrane helix</keyword>
<dbReference type="InterPro" id="IPR002049">
    <property type="entry name" value="LE_dom"/>
</dbReference>
<dbReference type="PROSITE" id="PS50026">
    <property type="entry name" value="EGF_3"/>
    <property type="match status" value="1"/>
</dbReference>
<evidence type="ECO:0000256" key="1">
    <source>
        <dbReference type="ARBA" id="ARBA00004273"/>
    </source>
</evidence>
<dbReference type="PROSITE" id="PS50027">
    <property type="entry name" value="EGF_LAM_2"/>
    <property type="match status" value="1"/>
</dbReference>
<evidence type="ECO:0000259" key="27">
    <source>
        <dbReference type="PROSITE" id="PS50027"/>
    </source>
</evidence>
<dbReference type="InterPro" id="IPR056863">
    <property type="entry name" value="LMN_ATRN_NET-like_EGF"/>
</dbReference>
<dbReference type="InterPro" id="IPR009030">
    <property type="entry name" value="Growth_fac_rcpt_cys_sf"/>
</dbReference>
<evidence type="ECO:0000256" key="10">
    <source>
        <dbReference type="ARBA" id="ARBA00022792"/>
    </source>
</evidence>
<evidence type="ECO:0000256" key="8">
    <source>
        <dbReference type="ARBA" id="ARBA00022737"/>
    </source>
</evidence>
<dbReference type="PROSITE" id="PS00022">
    <property type="entry name" value="EGF_1"/>
    <property type="match status" value="2"/>
</dbReference>
<dbReference type="InterPro" id="IPR000742">
    <property type="entry name" value="EGF"/>
</dbReference>
<keyword evidence="15" id="KW-0496">Mitochondrion</keyword>
<evidence type="ECO:0000256" key="20">
    <source>
        <dbReference type="ARBA" id="ARBA00023292"/>
    </source>
</evidence>
<dbReference type="Gene3D" id="2.60.120.290">
    <property type="entry name" value="Spermadhesin, CUB domain"/>
    <property type="match status" value="2"/>
</dbReference>
<dbReference type="CDD" id="cd00054">
    <property type="entry name" value="EGF_CA"/>
    <property type="match status" value="1"/>
</dbReference>
<dbReference type="EMBL" id="JABDTM020024778">
    <property type="protein sequence ID" value="KAH0813969.1"/>
    <property type="molecule type" value="Genomic_DNA"/>
</dbReference>
<dbReference type="SUPFAM" id="SSF117281">
    <property type="entry name" value="Kelch motif"/>
    <property type="match status" value="2"/>
</dbReference>
<evidence type="ECO:0000256" key="19">
    <source>
        <dbReference type="ARBA" id="ARBA00023271"/>
    </source>
</evidence>
<organism evidence="28 29">
    <name type="scientific">Tenebrio molitor</name>
    <name type="common">Yellow mealworm beetle</name>
    <dbReference type="NCBI Taxonomy" id="7067"/>
    <lineage>
        <taxon>Eukaryota</taxon>
        <taxon>Metazoa</taxon>
        <taxon>Ecdysozoa</taxon>
        <taxon>Arthropoda</taxon>
        <taxon>Hexapoda</taxon>
        <taxon>Insecta</taxon>
        <taxon>Pterygota</taxon>
        <taxon>Neoptera</taxon>
        <taxon>Endopterygota</taxon>
        <taxon>Coleoptera</taxon>
        <taxon>Polyphaga</taxon>
        <taxon>Cucujiformia</taxon>
        <taxon>Tenebrionidae</taxon>
        <taxon>Tenebrio</taxon>
    </lineage>
</organism>
<keyword evidence="17 22" id="KW-1015">Disulfide bond</keyword>
<dbReference type="PROSITE" id="PS01248">
    <property type="entry name" value="EGF_LAM_1"/>
    <property type="match status" value="2"/>
</dbReference>
<evidence type="ECO:0000256" key="3">
    <source>
        <dbReference type="ARBA" id="ARBA00004479"/>
    </source>
</evidence>
<feature type="domain" description="CUB" evidence="25">
    <location>
        <begin position="676"/>
        <end position="788"/>
    </location>
</feature>
<evidence type="ECO:0000256" key="4">
    <source>
        <dbReference type="ARBA" id="ARBA00022441"/>
    </source>
</evidence>
<name>A0A8J6L9T9_TENMO</name>
<keyword evidence="12" id="KW-0067">ATP-binding</keyword>
<evidence type="ECO:0000256" key="18">
    <source>
        <dbReference type="ARBA" id="ARBA00023180"/>
    </source>
</evidence>
<evidence type="ECO:0000259" key="26">
    <source>
        <dbReference type="PROSITE" id="PS50026"/>
    </source>
</evidence>
<dbReference type="GO" id="GO:0005743">
    <property type="term" value="C:mitochondrial inner membrane"/>
    <property type="evidence" value="ECO:0007669"/>
    <property type="project" value="UniProtKB-SubCell"/>
</dbReference>
<dbReference type="InterPro" id="IPR049883">
    <property type="entry name" value="NOTCH1_EGF-like"/>
</dbReference>
<dbReference type="InterPro" id="IPR003593">
    <property type="entry name" value="AAA+_ATPase"/>
</dbReference>
<dbReference type="PROSITE" id="PS01186">
    <property type="entry name" value="EGF_2"/>
    <property type="match status" value="2"/>
</dbReference>
<dbReference type="Pfam" id="PF07645">
    <property type="entry name" value="EGF_CA"/>
    <property type="match status" value="1"/>
</dbReference>
<dbReference type="FunFam" id="3.40.50.300:FF:000470">
    <property type="entry name" value="ATPase family, AAA domain containing 3A"/>
    <property type="match status" value="1"/>
</dbReference>
<keyword evidence="6" id="KW-0812">Transmembrane</keyword>
<protein>
    <submittedName>
        <fullName evidence="28">Uncharacterized protein</fullName>
    </submittedName>
</protein>
<dbReference type="PANTHER" id="PTHR23075:SF0">
    <property type="entry name" value="ATPASE FAMILY AAA DOMAIN-CONTAINING PROTEIN 3"/>
    <property type="match status" value="1"/>
</dbReference>
<feature type="domain" description="EGF-like" evidence="26">
    <location>
        <begin position="1799"/>
        <end position="1840"/>
    </location>
</feature>
<dbReference type="PANTHER" id="PTHR23075">
    <property type="entry name" value="PUTATIVE ATP-ASE"/>
    <property type="match status" value="1"/>
</dbReference>
<evidence type="ECO:0000256" key="2">
    <source>
        <dbReference type="ARBA" id="ARBA00004436"/>
    </source>
</evidence>
<dbReference type="Gene3D" id="2.10.25.10">
    <property type="entry name" value="Laminin"/>
    <property type="match status" value="5"/>
</dbReference>
<dbReference type="Pfam" id="PF00431">
    <property type="entry name" value="CUB"/>
    <property type="match status" value="1"/>
</dbReference>
<dbReference type="SUPFAM" id="SSF49854">
    <property type="entry name" value="Spermadhesin, CUB domain"/>
    <property type="match status" value="2"/>
</dbReference>
<evidence type="ECO:0000256" key="12">
    <source>
        <dbReference type="ARBA" id="ARBA00022840"/>
    </source>
</evidence>
<dbReference type="SMART" id="SM00423">
    <property type="entry name" value="PSI"/>
    <property type="match status" value="5"/>
</dbReference>
<dbReference type="SMART" id="SM00179">
    <property type="entry name" value="EGF_CA"/>
    <property type="match status" value="1"/>
</dbReference>
<dbReference type="GO" id="GO:0048731">
    <property type="term" value="P:system development"/>
    <property type="evidence" value="ECO:0007669"/>
    <property type="project" value="UniProtKB-ARBA"/>
</dbReference>
<dbReference type="InterPro" id="IPR016201">
    <property type="entry name" value="PSI"/>
</dbReference>
<dbReference type="GO" id="GO:0016887">
    <property type="term" value="F:ATP hydrolysis activity"/>
    <property type="evidence" value="ECO:0007669"/>
    <property type="project" value="InterPro"/>
</dbReference>
<dbReference type="InterPro" id="IPR056737">
    <property type="entry name" value="Beta-prop_ATRN-MKLN-like"/>
</dbReference>
<dbReference type="PROSITE" id="PS00010">
    <property type="entry name" value="ASX_HYDROXYL"/>
    <property type="match status" value="1"/>
</dbReference>
<keyword evidence="10" id="KW-0999">Mitochondrion inner membrane</keyword>
<dbReference type="GO" id="GO:0005524">
    <property type="term" value="F:ATP binding"/>
    <property type="evidence" value="ECO:0007669"/>
    <property type="project" value="UniProtKB-KW"/>
</dbReference>
<evidence type="ECO:0000256" key="16">
    <source>
        <dbReference type="ARBA" id="ARBA00023136"/>
    </source>
</evidence>
<dbReference type="SUPFAM" id="SSF57196">
    <property type="entry name" value="EGF/Laminin"/>
    <property type="match status" value="2"/>
</dbReference>
<dbReference type="Pfam" id="PF24981">
    <property type="entry name" value="Beta-prop_ATRN-LZTR1"/>
    <property type="match status" value="1"/>
</dbReference>
<reference evidence="28" key="1">
    <citation type="journal article" date="2020" name="J Insects Food Feed">
        <title>The yellow mealworm (Tenebrio molitor) genome: a resource for the emerging insects as food and feed industry.</title>
        <authorList>
            <person name="Eriksson T."/>
            <person name="Andere A."/>
            <person name="Kelstrup H."/>
            <person name="Emery V."/>
            <person name="Picard C."/>
        </authorList>
    </citation>
    <scope>NUCLEOTIDE SEQUENCE</scope>
    <source>
        <strain evidence="28">Stoneville</strain>
        <tissue evidence="28">Whole head</tissue>
    </source>
</reference>
<dbReference type="InterPro" id="IPR027417">
    <property type="entry name" value="P-loop_NTPase"/>
</dbReference>
<keyword evidence="11" id="KW-0106">Calcium</keyword>
<dbReference type="InterPro" id="IPR015915">
    <property type="entry name" value="Kelch-typ_b-propeller"/>
</dbReference>
<keyword evidence="8" id="KW-0677">Repeat</keyword>
<feature type="region of interest" description="Disordered" evidence="24">
    <location>
        <begin position="10"/>
        <end position="39"/>
    </location>
</feature>
<evidence type="ECO:0000256" key="14">
    <source>
        <dbReference type="ARBA" id="ARBA00023054"/>
    </source>
</evidence>
<dbReference type="SUPFAM" id="SSF57184">
    <property type="entry name" value="Growth factor receptor domain"/>
    <property type="match status" value="1"/>
</dbReference>
<dbReference type="FunFam" id="2.10.25.10:FF:000202">
    <property type="entry name" value="Multiple epidermal growth factor-like domains 8"/>
    <property type="match status" value="1"/>
</dbReference>
<keyword evidence="19" id="KW-1135">Mitochondrion nucleoid</keyword>
<proteinExistence type="predicted"/>
<dbReference type="SMART" id="SM00382">
    <property type="entry name" value="AAA"/>
    <property type="match status" value="1"/>
</dbReference>
<evidence type="ECO:0000313" key="29">
    <source>
        <dbReference type="Proteomes" id="UP000719412"/>
    </source>
</evidence>
<dbReference type="InterPro" id="IPR001881">
    <property type="entry name" value="EGF-like_Ca-bd_dom"/>
</dbReference>
<dbReference type="CDD" id="cd19512">
    <property type="entry name" value="RecA-like_ATAD3-like"/>
    <property type="match status" value="1"/>
</dbReference>
<evidence type="ECO:0000256" key="17">
    <source>
        <dbReference type="ARBA" id="ARBA00023157"/>
    </source>
</evidence>
<dbReference type="Gene3D" id="2.120.10.80">
    <property type="entry name" value="Kelch-type beta propeller"/>
    <property type="match status" value="3"/>
</dbReference>
<dbReference type="Pfam" id="PF24973">
    <property type="entry name" value="EGF_LMN_ATRN"/>
    <property type="match status" value="2"/>
</dbReference>
<evidence type="ECO:0000256" key="13">
    <source>
        <dbReference type="ARBA" id="ARBA00022989"/>
    </source>
</evidence>
<comment type="subcellular location">
    <subcellularLocation>
        <location evidence="3">Membrane</location>
        <topology evidence="3">Single-pass type I membrane protein</topology>
    </subcellularLocation>
    <subcellularLocation>
        <location evidence="1">Mitochondrion inner membrane</location>
    </subcellularLocation>
    <subcellularLocation>
        <location evidence="2">Mitochondrion matrix</location>
        <location evidence="2">Mitochondrion nucleoid</location>
    </subcellularLocation>
</comment>
<dbReference type="GO" id="GO:0048513">
    <property type="term" value="P:animal organ development"/>
    <property type="evidence" value="ECO:0007669"/>
    <property type="project" value="UniProtKB-ARBA"/>
</dbReference>
<dbReference type="CDD" id="cd00055">
    <property type="entry name" value="EGF_Lam"/>
    <property type="match status" value="2"/>
</dbReference>
<dbReference type="PRINTS" id="PR00011">
    <property type="entry name" value="EGFLAMININ"/>
</dbReference>
<feature type="disulfide bond" evidence="22">
    <location>
        <begin position="1944"/>
        <end position="1953"/>
    </location>
</feature>
<dbReference type="Gene3D" id="3.40.50.300">
    <property type="entry name" value="P-loop containing nucleotide triphosphate hydrolases"/>
    <property type="match status" value="1"/>
</dbReference>
<evidence type="ECO:0000256" key="9">
    <source>
        <dbReference type="ARBA" id="ARBA00022741"/>
    </source>
</evidence>
<evidence type="ECO:0000256" key="6">
    <source>
        <dbReference type="ARBA" id="ARBA00022692"/>
    </source>
</evidence>
<dbReference type="GO" id="GO:0005509">
    <property type="term" value="F:calcium ion binding"/>
    <property type="evidence" value="ECO:0007669"/>
    <property type="project" value="InterPro"/>
</dbReference>
<keyword evidence="16" id="KW-0472">Membrane</keyword>
<keyword evidence="9" id="KW-0547">Nucleotide-binding</keyword>
<dbReference type="Pfam" id="PF12037">
    <property type="entry name" value="ATAD3_N"/>
    <property type="match status" value="2"/>
</dbReference>
<dbReference type="FunFam" id="2.10.25.10:FF:000191">
    <property type="entry name" value="Multiple epidermal growth factor-like domains 8"/>
    <property type="match status" value="1"/>
</dbReference>
<feature type="domain" description="Laminin EGF-like" evidence="27">
    <location>
        <begin position="1922"/>
        <end position="1976"/>
    </location>
</feature>
<keyword evidence="29" id="KW-1185">Reference proteome</keyword>
<evidence type="ECO:0000256" key="7">
    <source>
        <dbReference type="ARBA" id="ARBA00022729"/>
    </source>
</evidence>
<dbReference type="FunFam" id="2.60.120.290:FF:000023">
    <property type="entry name" value="Multiple epidermal growth factor-like domains 8"/>
    <property type="match status" value="1"/>
</dbReference>
<dbReference type="InterPro" id="IPR003959">
    <property type="entry name" value="ATPase_AAA_core"/>
</dbReference>
<evidence type="ECO:0000259" key="25">
    <source>
        <dbReference type="PROSITE" id="PS01180"/>
    </source>
</evidence>
<evidence type="ECO:0000256" key="23">
    <source>
        <dbReference type="SAM" id="Coils"/>
    </source>
</evidence>
<keyword evidence="14 23" id="KW-0175">Coiled coil</keyword>
<dbReference type="Proteomes" id="UP000719412">
    <property type="component" value="Unassembled WGS sequence"/>
</dbReference>
<dbReference type="CDD" id="cd00041">
    <property type="entry name" value="CUB"/>
    <property type="match status" value="1"/>
</dbReference>
<sequence>MSWIFGYGRKEQQPPDMSQFGAPPAAGGGGAGGDIPYDPKLTKAERKAMEAYRFDSTALERAAQAAKELEKSYLWLGPATLACAAYTLHVCDISSTYHVSAHAKEALELSKLQEGTRQIEQQAKIKEYEAHIAQMQIEAKRAEAEEKRKLLVEETKQHQARAQYQDQLARKRYDDQLAQQQRMNDENLRRQEESVAKQEAMRKATIEHEMELRHKNEMKRVEAELKAKAKIDRENRDLTLEQIRLKSSENRITVLESIKTAGAVMGSGVHALLSDWDKVLTAAGGLSLLALGVYSAKGATSVTARYVEARLGKPSLIRETSRFSFMETLRHPIETLKKLRTKQQDALSGVVLAPQLEERLRDIAIATKNTKHNSGMYRNILMHGPPGTGKTMFAKRLAKHSGMDYAILTGGDVAPMGRDGVTAIHKVFDWADGTRKGLLLFVDEADAFLRKRSSEHISEDLRATLNAFLYRTGSQSHKFMLVLASNTPEQFDWAVNDRLDEMVQFGLPGLEERERLMRLYFDKFVLEPATEGKRRLKVDNFDYGALCSQMARMTKGMSGREIAKLGVAWQAAAYASEDGVLTEKMVLDRCRDAIKQHRQKVEWQSEQEKREAKTIYHSEKEDSYSPVMPKTSEVEEPTLDFNWLGGGAVSVWGKLKRIVVCLFVLVGYAAVDLVPCDKTRRVFTNSWGVITDGPVGSNYTQDSHCEWLIKANDSKKFITLSFRSMGTECSYDYVFVYDGDSFRSPLLGSFSGKTEPQQVIASSGYMLVLLYSDTNYVLDGFRAEFSITECPNNCSNHGLCYEHSCVCESDWGGYDCSKKLCPDNCGSGKRPKRGHCEEGLCVCRPGYSGQSCSLYERDNTGNKWHWLSHSEGGLQPRAAHTAVYIESTDSLYVFGGYNLNHILSGLEIYSFKNSTWRDENGQILPDKGLLSSVNPSAVAKLIQHAGPDWEQKWGLNSPKSFFRNSLYAVVNDNATIFTRRRQRHSRIPDGHKPKARYGHAACALTNGFVTFGGKLENGSLANDLWFYDVHSRKWHQRALLSEVQPPPLTRHTLTAAGDVVYLFGGSTEDGEFSSRLFSIRLSSDGGEQWHEVRPRGGKELDVRVVAHSTVYHSPTNSLLVYGGIVAGVARFSKLSDRMFAFQLNNRHWTEIHYTREHLREKFVPRERAFHTSNIFGNYLIVFGGYSHRHNKEEICYDNQMYLYHLGCHTWVNPEILGKTNDSSYPKHQGVFAHAASIRNGNTLLLVGGYHGNVNGDLLAYTVPPMIASRKGEFYDPESACIRHRNYGECSADPECGWCSADELCYGRTIGANCTTNLQTTRCPGVCPALGDCHSCLIHGHVQPGVQPLVSASHKLGLGECTWCVQNARCHHKDDNYGVCGLREDSPSQIPGWWGPKGTEVVEPQQCRELDNRPGLTFVKYHHPVNFTQPDHVAIINATTVDFNSPTSPMLRVDATAGGEMVARLLGFLCLPSDWQEMLNVCISYCSATLKISDILVANVSAENKDCTSRKWPVNETSNKVSVDFESHKVVNLGAYNNHQQSKMELQHHKDSEDTPKVFTFEYLKPYANGTCSQYKNCLYCLTDSQCGWCEANNECVSRLEDESITCTTDDDWRYLTLQPSACSNCSNYISCESCVTSGLCQWSIEDAKCSRVVQKSEAAVSLDQCPTPCYKRPDCGSCLDQKGRCVWCEATQQCFSFSVYTSEYQFGLCREWLDQAFPLVTAQENSMLPTPRSEEQCKSCSLHSNCSHCLSSLSCGWCYNVSNPMTGMCVQGDFNNPHTNCSDALGLSDAKWAYAQCPDVDECGLGLHDCHPQAICTNTDGSFSCHCRKGYIGDGRTSCIRTCYNVCVHGRCQGEPDYACKCDLGWFGDDCSKNCGCNNHSACPDGEGICEECMDWSMGEFCEECKPGSYGNATTEQGCHQCECNGHGIKDLGECDNVTGTCYCQDNTQGEHCEKCKPNYYGDPRGGKQCYYQCEARGVLDNSRGQGISSMQAYTAPWGGLPTRECLWIIKPAVEFGSPIIQLQINSSQLNVTCGENAVYVYDGLPELVDMGSQSALSAVFCTEEALPVSTVESRTGQLTVHYKQGLSGEGFSAMYKVLDCDDDCQPPRECIRGQCVCQEGLVGFNCEEVICPRNCSFARQQGLCDKAYGRCICAGGWVGPSCDIRFSMLFQKVYQSVNTVSVV</sequence>
<evidence type="ECO:0000256" key="22">
    <source>
        <dbReference type="PROSITE-ProRule" id="PRU00460"/>
    </source>
</evidence>
<evidence type="ECO:0000313" key="28">
    <source>
        <dbReference type="EMBL" id="KAH0813969.1"/>
    </source>
</evidence>
<keyword evidence="20 22" id="KW-0424">Laminin EGF-like domain</keyword>
<dbReference type="SMART" id="SM00042">
    <property type="entry name" value="CUB"/>
    <property type="match status" value="2"/>
</dbReference>
<comment type="caution">
    <text evidence="28">The sequence shown here is derived from an EMBL/GenBank/DDBJ whole genome shotgun (WGS) entry which is preliminary data.</text>
</comment>
<gene>
    <name evidence="28" type="ORF">GEV33_008824</name>
</gene>
<dbReference type="InterPro" id="IPR000152">
    <property type="entry name" value="EGF-type_Asp/Asn_hydroxyl_site"/>
</dbReference>
<reference evidence="28" key="2">
    <citation type="submission" date="2021-08" db="EMBL/GenBank/DDBJ databases">
        <authorList>
            <person name="Eriksson T."/>
        </authorList>
    </citation>
    <scope>NUCLEOTIDE SEQUENCE</scope>
    <source>
        <strain evidence="28">Stoneville</strain>
        <tissue evidence="28">Whole head</tissue>
    </source>
</reference>
<dbReference type="SUPFAM" id="SSF52540">
    <property type="entry name" value="P-loop containing nucleoside triphosphate hydrolases"/>
    <property type="match status" value="1"/>
</dbReference>
<evidence type="ECO:0000256" key="11">
    <source>
        <dbReference type="ARBA" id="ARBA00022837"/>
    </source>
</evidence>
<dbReference type="SMART" id="SM00181">
    <property type="entry name" value="EGF"/>
    <property type="match status" value="6"/>
</dbReference>
<evidence type="ECO:0000256" key="21">
    <source>
        <dbReference type="PROSITE-ProRule" id="PRU00076"/>
    </source>
</evidence>
<dbReference type="InterPro" id="IPR006652">
    <property type="entry name" value="Kelch_1"/>
</dbReference>